<gene>
    <name evidence="2" type="ORF">EBV32_01785</name>
    <name evidence="3" type="ORF">EBV78_01440</name>
</gene>
<dbReference type="Proteomes" id="UP000713222">
    <property type="component" value="Unassembled WGS sequence"/>
</dbReference>
<dbReference type="Proteomes" id="UP000572953">
    <property type="component" value="Unassembled WGS sequence"/>
</dbReference>
<reference evidence="3 4" key="1">
    <citation type="submission" date="2018-10" db="EMBL/GenBank/DDBJ databases">
        <title>Iterative Subtractive Binning of Freshwater Chronoseries Metagenomes Recovers Nearly Complete Genomes from over Four Hundred Novel Species.</title>
        <authorList>
            <person name="Rodriguez-R L.M."/>
            <person name="Tsementzi D."/>
            <person name="Luo C."/>
            <person name="Konstantinidis K.T."/>
        </authorList>
    </citation>
    <scope>NUCLEOTIDE SEQUENCE [LARGE SCALE GENOMIC DNA]</scope>
    <source>
        <strain evidence="3">WB7_2B_003</strain>
        <strain evidence="2">WB7_6_001</strain>
    </source>
</reference>
<protein>
    <recommendedName>
        <fullName evidence="1">DUF6314 domain-containing protein</fullName>
    </recommendedName>
</protein>
<feature type="domain" description="DUF6314" evidence="1">
    <location>
        <begin position="5"/>
        <end position="135"/>
    </location>
</feature>
<dbReference type="InterPro" id="IPR045632">
    <property type="entry name" value="DUF6314"/>
</dbReference>
<evidence type="ECO:0000259" key="1">
    <source>
        <dbReference type="Pfam" id="PF19834"/>
    </source>
</evidence>
<sequence>MFKNLLGSWYLKKKISNGFLGEGLVYLKSKKLNNFHYEEKSLIHKKGNGNTISGYQQFDIIENKNFIKFYFLLGDKKNKIYQKFNNNFKENLISWYFCKKDTYKTYLKVINNNLFKIDHLITGPNKRILIQNTYFRSCKNN</sequence>
<dbReference type="Pfam" id="PF19834">
    <property type="entry name" value="DUF6314"/>
    <property type="match status" value="1"/>
</dbReference>
<dbReference type="EMBL" id="RGET01000014">
    <property type="protein sequence ID" value="NBN87807.1"/>
    <property type="molecule type" value="Genomic_DNA"/>
</dbReference>
<evidence type="ECO:0000313" key="3">
    <source>
        <dbReference type="EMBL" id="NCU62748.1"/>
    </source>
</evidence>
<organism evidence="3 4">
    <name type="scientific">Candidatus Fonsibacter lacus</name>
    <dbReference type="NCBI Taxonomy" id="2576439"/>
    <lineage>
        <taxon>Bacteria</taxon>
        <taxon>Pseudomonadati</taxon>
        <taxon>Pseudomonadota</taxon>
        <taxon>Alphaproteobacteria</taxon>
        <taxon>Candidatus Pelagibacterales</taxon>
        <taxon>Candidatus Pelagibacterales incertae sedis</taxon>
        <taxon>Candidatus Fonsibacter</taxon>
    </lineage>
</organism>
<comment type="caution">
    <text evidence="3">The sequence shown here is derived from an EMBL/GenBank/DDBJ whole genome shotgun (WGS) entry which is preliminary data.</text>
</comment>
<evidence type="ECO:0000313" key="4">
    <source>
        <dbReference type="Proteomes" id="UP000572953"/>
    </source>
</evidence>
<name>A0A845SA72_9PROT</name>
<proteinExistence type="predicted"/>
<dbReference type="AlphaFoldDB" id="A0A845SA72"/>
<dbReference type="EMBL" id="RGGN01000031">
    <property type="protein sequence ID" value="NCU62748.1"/>
    <property type="molecule type" value="Genomic_DNA"/>
</dbReference>
<accession>A0A845SA72</accession>
<evidence type="ECO:0000313" key="2">
    <source>
        <dbReference type="EMBL" id="NBN87807.1"/>
    </source>
</evidence>